<evidence type="ECO:0000256" key="1">
    <source>
        <dbReference type="ARBA" id="ARBA00022679"/>
    </source>
</evidence>
<dbReference type="Proteomes" id="UP001642484">
    <property type="component" value="Unassembled WGS sequence"/>
</dbReference>
<protein>
    <recommendedName>
        <fullName evidence="4">N-acetyltransferase domain-containing protein</fullName>
    </recommendedName>
</protein>
<keyword evidence="6" id="KW-1185">Reference proteome</keyword>
<keyword evidence="2" id="KW-0012">Acyltransferase</keyword>
<evidence type="ECO:0000313" key="6">
    <source>
        <dbReference type="Proteomes" id="UP001642484"/>
    </source>
</evidence>
<evidence type="ECO:0000313" key="5">
    <source>
        <dbReference type="EMBL" id="CAK9009911.1"/>
    </source>
</evidence>
<dbReference type="Gene3D" id="3.40.630.30">
    <property type="match status" value="1"/>
</dbReference>
<dbReference type="Pfam" id="PF00583">
    <property type="entry name" value="Acetyltransf_1"/>
    <property type="match status" value="1"/>
</dbReference>
<gene>
    <name evidence="5" type="ORF">CCMP2556_LOCUS9863</name>
</gene>
<dbReference type="SUPFAM" id="SSF55729">
    <property type="entry name" value="Acyl-CoA N-acyltransferases (Nat)"/>
    <property type="match status" value="1"/>
</dbReference>
<dbReference type="PANTHER" id="PTHR42919">
    <property type="entry name" value="N-ALPHA-ACETYLTRANSFERASE"/>
    <property type="match status" value="1"/>
</dbReference>
<organism evidence="5 6">
    <name type="scientific">Durusdinium trenchii</name>
    <dbReference type="NCBI Taxonomy" id="1381693"/>
    <lineage>
        <taxon>Eukaryota</taxon>
        <taxon>Sar</taxon>
        <taxon>Alveolata</taxon>
        <taxon>Dinophyceae</taxon>
        <taxon>Suessiales</taxon>
        <taxon>Symbiodiniaceae</taxon>
        <taxon>Durusdinium</taxon>
    </lineage>
</organism>
<sequence length="808" mass="89884">MFDFDFAELEEEDSPREKFFPGEVLRACSPVMMREEASLESKVISTLAAGTLVEVLLSCGSRRLLVSGDGKEGWVSAEALDGTILWERAGKVQDGNITPDVDIRRFREADRPWLRIIEKQAFGGTEQCLELWLRDSCTPGSRTVVEVAIGRSSGRVLGYCAWRLEGPLHSPMLHLLGLAVEFSQRRRGLGAALARAALEQGEQMACGAAVLHVRIENQPAQRLYRRLGFLRVAKVLDYYGHGRDAWELLRELPAMVQRPVDAQQVMKLRAEGFPRRAVERALRWAPALELARELAAGRLVVVSEKALRETRDNGVLLGPVQKKSRTARVDRTPQSRSSAPTARTSMVFSVFMSIPHWAMAVSLQGCNFVQQTSDIAPPLPKVILGMLMEVCHQPLAQKWGYPERVLNLIASIAADALDQLTHLSGLIMRPVSLAYYQHCRVIVIIFSIMWPLVTEVGENQMGAIFDNIVFPFVVYWAMSGLERLAEMMENPVGDDDTDINLLQQLHELEVGAQLAFELAEKRRSALRRTLARVCPSYMESGKAAQRKSPPMVAPAHFEDHFCWLPIPTVIAEGMVLKHGHVDHVHSAFFEGHIAEFRSFLRRALKRHSAGRRSIYEAIPQDAESEELKVYPEAGADTTMGIIQRDCNGFWHYLAFRSVLTSNLGAGELTRQALWRKRMVHLMGQDHPAAELLQTDSQDTARSVLLRPIMGPRPRKHHVSEALMQAAPRGVPKAQDPKAGYGASDKGPGSPNDLMGSPHAGSGPMPRGGDLLREMDSSPGGHFKDTFPQPPNPPRQAPWSGEDRSSFHP</sequence>
<feature type="region of interest" description="Disordered" evidence="3">
    <location>
        <begin position="726"/>
        <end position="808"/>
    </location>
</feature>
<evidence type="ECO:0000256" key="2">
    <source>
        <dbReference type="ARBA" id="ARBA00023315"/>
    </source>
</evidence>
<dbReference type="InterPro" id="IPR051556">
    <property type="entry name" value="N-term/lysine_N-AcTrnsfr"/>
</dbReference>
<feature type="domain" description="N-acetyltransferase" evidence="4">
    <location>
        <begin position="101"/>
        <end position="253"/>
    </location>
</feature>
<keyword evidence="1" id="KW-0808">Transferase</keyword>
<dbReference type="InterPro" id="IPR000182">
    <property type="entry name" value="GNAT_dom"/>
</dbReference>
<dbReference type="Gene3D" id="2.30.30.40">
    <property type="entry name" value="SH3 Domains"/>
    <property type="match status" value="1"/>
</dbReference>
<accession>A0ABP0J6D6</accession>
<reference evidence="5 6" key="1">
    <citation type="submission" date="2024-02" db="EMBL/GenBank/DDBJ databases">
        <authorList>
            <person name="Chen Y."/>
            <person name="Shah S."/>
            <person name="Dougan E. K."/>
            <person name="Thang M."/>
            <person name="Chan C."/>
        </authorList>
    </citation>
    <scope>NUCLEOTIDE SEQUENCE [LARGE SCALE GENOMIC DNA]</scope>
</reference>
<dbReference type="InterPro" id="IPR016181">
    <property type="entry name" value="Acyl_CoA_acyltransferase"/>
</dbReference>
<proteinExistence type="predicted"/>
<comment type="caution">
    <text evidence="5">The sequence shown here is derived from an EMBL/GenBank/DDBJ whole genome shotgun (WGS) entry which is preliminary data.</text>
</comment>
<name>A0ABP0J6D6_9DINO</name>
<evidence type="ECO:0000259" key="4">
    <source>
        <dbReference type="PROSITE" id="PS51186"/>
    </source>
</evidence>
<evidence type="ECO:0000256" key="3">
    <source>
        <dbReference type="SAM" id="MobiDB-lite"/>
    </source>
</evidence>
<dbReference type="PROSITE" id="PS51186">
    <property type="entry name" value="GNAT"/>
    <property type="match status" value="1"/>
</dbReference>
<dbReference type="EMBL" id="CAXAMN010004558">
    <property type="protein sequence ID" value="CAK9009911.1"/>
    <property type="molecule type" value="Genomic_DNA"/>
</dbReference>
<dbReference type="PANTHER" id="PTHR42919:SF8">
    <property type="entry name" value="N-ALPHA-ACETYLTRANSFERASE 50"/>
    <property type="match status" value="1"/>
</dbReference>